<organism evidence="2 3">
    <name type="scientific">Oedothorax gibbosus</name>
    <dbReference type="NCBI Taxonomy" id="931172"/>
    <lineage>
        <taxon>Eukaryota</taxon>
        <taxon>Metazoa</taxon>
        <taxon>Ecdysozoa</taxon>
        <taxon>Arthropoda</taxon>
        <taxon>Chelicerata</taxon>
        <taxon>Arachnida</taxon>
        <taxon>Araneae</taxon>
        <taxon>Araneomorphae</taxon>
        <taxon>Entelegynae</taxon>
        <taxon>Araneoidea</taxon>
        <taxon>Linyphiidae</taxon>
        <taxon>Erigoninae</taxon>
        <taxon>Oedothorax</taxon>
    </lineage>
</organism>
<name>A0AAV6UGC1_9ARAC</name>
<feature type="region of interest" description="Disordered" evidence="1">
    <location>
        <begin position="1"/>
        <end position="21"/>
    </location>
</feature>
<gene>
    <name evidence="2" type="ORF">JTE90_029514</name>
</gene>
<protein>
    <submittedName>
        <fullName evidence="2">Uncharacterized protein</fullName>
    </submittedName>
</protein>
<accession>A0AAV6UGC1</accession>
<proteinExistence type="predicted"/>
<comment type="caution">
    <text evidence="2">The sequence shown here is derived from an EMBL/GenBank/DDBJ whole genome shotgun (WGS) entry which is preliminary data.</text>
</comment>
<evidence type="ECO:0000256" key="1">
    <source>
        <dbReference type="SAM" id="MobiDB-lite"/>
    </source>
</evidence>
<dbReference type="AlphaFoldDB" id="A0AAV6UGC1"/>
<dbReference type="EMBL" id="JAFNEN010000430">
    <property type="protein sequence ID" value="KAG8183156.1"/>
    <property type="molecule type" value="Genomic_DNA"/>
</dbReference>
<keyword evidence="3" id="KW-1185">Reference proteome</keyword>
<sequence length="141" mass="15593">MMVGLGHGHTGSPTSRVPGRGPCVRVPAGPRKLLVQGHHGSRAGNEHGGRVQIRVLIGWHMDGRHVLEHRGSRRSRVLSTKRHQQERGVQVEDSTLWWMYLRFGSLFCIWLSDVFVSTLVGTVKVSGGGFKRHQQEGGCPS</sequence>
<evidence type="ECO:0000313" key="2">
    <source>
        <dbReference type="EMBL" id="KAG8183156.1"/>
    </source>
</evidence>
<evidence type="ECO:0000313" key="3">
    <source>
        <dbReference type="Proteomes" id="UP000827092"/>
    </source>
</evidence>
<dbReference type="Proteomes" id="UP000827092">
    <property type="component" value="Unassembled WGS sequence"/>
</dbReference>
<reference evidence="2 3" key="1">
    <citation type="journal article" date="2022" name="Nat. Ecol. Evol.">
        <title>A masculinizing supergene underlies an exaggerated male reproductive morph in a spider.</title>
        <authorList>
            <person name="Hendrickx F."/>
            <person name="De Corte Z."/>
            <person name="Sonet G."/>
            <person name="Van Belleghem S.M."/>
            <person name="Kostlbacher S."/>
            <person name="Vangestel C."/>
        </authorList>
    </citation>
    <scope>NUCLEOTIDE SEQUENCE [LARGE SCALE GENOMIC DNA]</scope>
    <source>
        <strain evidence="2">W744_W776</strain>
    </source>
</reference>